<organism evidence="2 3">
    <name type="scientific">Dendrobium thyrsiflorum</name>
    <name type="common">Pinecone-like raceme dendrobium</name>
    <name type="synonym">Orchid</name>
    <dbReference type="NCBI Taxonomy" id="117978"/>
    <lineage>
        <taxon>Eukaryota</taxon>
        <taxon>Viridiplantae</taxon>
        <taxon>Streptophyta</taxon>
        <taxon>Embryophyta</taxon>
        <taxon>Tracheophyta</taxon>
        <taxon>Spermatophyta</taxon>
        <taxon>Magnoliopsida</taxon>
        <taxon>Liliopsida</taxon>
        <taxon>Asparagales</taxon>
        <taxon>Orchidaceae</taxon>
        <taxon>Epidendroideae</taxon>
        <taxon>Malaxideae</taxon>
        <taxon>Dendrobiinae</taxon>
        <taxon>Dendrobium</taxon>
    </lineage>
</organism>
<feature type="region of interest" description="Disordered" evidence="1">
    <location>
        <begin position="1"/>
        <end position="22"/>
    </location>
</feature>
<keyword evidence="3" id="KW-1185">Reference proteome</keyword>
<evidence type="ECO:0000313" key="2">
    <source>
        <dbReference type="EMBL" id="KAL0926219.1"/>
    </source>
</evidence>
<dbReference type="Proteomes" id="UP001552299">
    <property type="component" value="Unassembled WGS sequence"/>
</dbReference>
<dbReference type="EMBL" id="JANQDX010000003">
    <property type="protein sequence ID" value="KAL0926219.1"/>
    <property type="molecule type" value="Genomic_DNA"/>
</dbReference>
<comment type="caution">
    <text evidence="2">The sequence shown here is derived from an EMBL/GenBank/DDBJ whole genome shotgun (WGS) entry which is preliminary data.</text>
</comment>
<evidence type="ECO:0000313" key="3">
    <source>
        <dbReference type="Proteomes" id="UP001552299"/>
    </source>
</evidence>
<gene>
    <name evidence="2" type="ORF">M5K25_002431</name>
</gene>
<dbReference type="AlphaFoldDB" id="A0ABD0VMP6"/>
<name>A0ABD0VMP6_DENTH</name>
<proteinExistence type="predicted"/>
<accession>A0ABD0VMP6</accession>
<protein>
    <submittedName>
        <fullName evidence="2">Uncharacterized protein</fullName>
    </submittedName>
</protein>
<feature type="region of interest" description="Disordered" evidence="1">
    <location>
        <begin position="61"/>
        <end position="88"/>
    </location>
</feature>
<evidence type="ECO:0000256" key="1">
    <source>
        <dbReference type="SAM" id="MobiDB-lite"/>
    </source>
</evidence>
<reference evidence="2 3" key="1">
    <citation type="journal article" date="2024" name="Plant Biotechnol. J.">
        <title>Dendrobium thyrsiflorum genome and its molecular insights into genes involved in important horticultural traits.</title>
        <authorList>
            <person name="Chen B."/>
            <person name="Wang J.Y."/>
            <person name="Zheng P.J."/>
            <person name="Li K.L."/>
            <person name="Liang Y.M."/>
            <person name="Chen X.F."/>
            <person name="Zhang C."/>
            <person name="Zhao X."/>
            <person name="He X."/>
            <person name="Zhang G.Q."/>
            <person name="Liu Z.J."/>
            <person name="Xu Q."/>
        </authorList>
    </citation>
    <scope>NUCLEOTIDE SEQUENCE [LARGE SCALE GENOMIC DNA]</scope>
    <source>
        <strain evidence="2">GZMU011</strain>
    </source>
</reference>
<sequence>MRPILNNSTSEHRQSGHRAKGRLRMRNRRWSLDKNTREETVSHQKVLLYEQALADNVARSRPSIFNSSSDRHKHPGYGPSNVDPKAKAAHSSHIFFDAKDPIGIQDEEALTKSFFTDPSEAKNLDSFCFLLKQAENTKLHLLPPKAGRES</sequence>